<dbReference type="GeneID" id="100926984"/>
<reference evidence="9" key="3">
    <citation type="submission" date="2025-09" db="UniProtKB">
        <authorList>
            <consortium name="Ensembl"/>
        </authorList>
    </citation>
    <scope>IDENTIFICATION</scope>
</reference>
<dbReference type="InterPro" id="IPR036420">
    <property type="entry name" value="BRCT_dom_sf"/>
</dbReference>
<evidence type="ECO:0000256" key="4">
    <source>
        <dbReference type="ARBA" id="ARBA00055102"/>
    </source>
</evidence>
<evidence type="ECO:0000256" key="5">
    <source>
        <dbReference type="ARBA" id="ARBA00062503"/>
    </source>
</evidence>
<dbReference type="Gene3D" id="3.40.50.10190">
    <property type="entry name" value="BRCT domain"/>
    <property type="match status" value="1"/>
</dbReference>
<dbReference type="GO" id="GO:0000463">
    <property type="term" value="P:maturation of LSU-rRNA from tricistronic rRNA transcript (SSU-rRNA, 5.8S rRNA, LSU-rRNA)"/>
    <property type="evidence" value="ECO:0007669"/>
    <property type="project" value="UniProtKB-UniRule"/>
</dbReference>
<sequence>MGGLEKKKYERGSATNYITRNKARKKLQLSLADFRRLCILKGIYPHEPKHKKKVNKGSTAARTFYLLKDIKFLLHEPIVNKFRDYKVFVRKLRKAYGKSEWNTVERLKDNKPIYKLDHIIKERYPSFIDALRDLDDALSMCFLFSTFPRTGKCHVQTIQLCRRLTVEFLNYIIASRALRKVFLSIKGIYYQAEVLGQPIVWITPYAFSHNHPTDVDYRVMATFTEFYTTLLGFVNFRLYQTLNLQYPPKLERPKDQESKDQDEEAYAMDSESSLEKLSALSASLARVVVPVTEEEEQMDEFPVDGENAEQEEGLRKEREAQEKHKKLFEGLKFFLNREVPREALAFIIRSFGGEVSWDKSLCIGATFEEKEPSITHQIVDRPLPPVPIIGRCYVQPQWVFDSVNARLRLPVEDYFPGVLLPPHLSPFVIEKEGDYVPPEKLKLLALQRGETPGKEAESESEEEEEEEEEEEGEEEEDGEGGDDQEEEEEEEGSEKEEEAKLKVMEAQRTQTKKPQVTMGTLDKRRQLPQEEENEAKRLAIMTMRKREKYLYDKIMFGKRRKVREANKLAQKRKAHDEALKAEKKQQKKARRA</sequence>
<keyword evidence="6" id="KW-0832">Ubl conjugation</keyword>
<dbReference type="CDD" id="cd17709">
    <property type="entry name" value="BRCT_pescadillo_like"/>
    <property type="match status" value="1"/>
</dbReference>
<dbReference type="GO" id="GO:0005654">
    <property type="term" value="C:nucleoplasm"/>
    <property type="evidence" value="ECO:0007669"/>
    <property type="project" value="UniProtKB-SubCell"/>
</dbReference>
<dbReference type="Pfam" id="PF06732">
    <property type="entry name" value="Pescadillo_N"/>
    <property type="match status" value="1"/>
</dbReference>
<accession>G3VJG7</accession>
<evidence type="ECO:0000256" key="7">
    <source>
        <dbReference type="SAM" id="MobiDB-lite"/>
    </source>
</evidence>
<feature type="compositionally biased region" description="Polar residues" evidence="7">
    <location>
        <begin position="507"/>
        <end position="518"/>
    </location>
</feature>
<dbReference type="PROSITE" id="PS50172">
    <property type="entry name" value="BRCT"/>
    <property type="match status" value="1"/>
</dbReference>
<dbReference type="AlphaFoldDB" id="G3VJG7"/>
<dbReference type="GO" id="GO:0030687">
    <property type="term" value="C:preribosome, large subunit precursor"/>
    <property type="evidence" value="ECO:0007669"/>
    <property type="project" value="UniProtKB-UniRule"/>
</dbReference>
<dbReference type="KEGG" id="shr:100926984"/>
<protein>
    <recommendedName>
        <fullName evidence="6">Pescadillo homolog</fullName>
    </recommendedName>
</protein>
<dbReference type="RefSeq" id="XP_031804775.1">
    <property type="nucleotide sequence ID" value="XM_031948915.1"/>
</dbReference>
<evidence type="ECO:0000313" key="9">
    <source>
        <dbReference type="Ensembl" id="ENSSHAP00000003322.2"/>
    </source>
</evidence>
<dbReference type="GO" id="GO:0008283">
    <property type="term" value="P:cell population proliferation"/>
    <property type="evidence" value="ECO:0007669"/>
    <property type="project" value="Ensembl"/>
</dbReference>
<keyword evidence="6" id="KW-0158">Chromosome</keyword>
<comment type="similarity">
    <text evidence="6">Belongs to the pescadillo family.</text>
</comment>
<dbReference type="PANTHER" id="PTHR12221:SF6">
    <property type="entry name" value="PESCADILLO HOMOLOG"/>
    <property type="match status" value="1"/>
</dbReference>
<dbReference type="FunCoup" id="G3VJG7">
    <property type="interactions" value="3182"/>
</dbReference>
<feature type="region of interest" description="Disordered" evidence="7">
    <location>
        <begin position="446"/>
        <end position="534"/>
    </location>
</feature>
<organism evidence="9 10">
    <name type="scientific">Sarcophilus harrisii</name>
    <name type="common">Tasmanian devil</name>
    <name type="synonym">Sarcophilus laniarius</name>
    <dbReference type="NCBI Taxonomy" id="9305"/>
    <lineage>
        <taxon>Eukaryota</taxon>
        <taxon>Metazoa</taxon>
        <taxon>Chordata</taxon>
        <taxon>Craniata</taxon>
        <taxon>Vertebrata</taxon>
        <taxon>Euteleostomi</taxon>
        <taxon>Mammalia</taxon>
        <taxon>Metatheria</taxon>
        <taxon>Dasyuromorphia</taxon>
        <taxon>Dasyuridae</taxon>
        <taxon>Sarcophilus</taxon>
    </lineage>
</organism>
<evidence type="ECO:0000256" key="3">
    <source>
        <dbReference type="ARBA" id="ARBA00023242"/>
    </source>
</evidence>
<gene>
    <name evidence="6 9" type="primary">PES1</name>
</gene>
<dbReference type="GO" id="GO:0005829">
    <property type="term" value="C:cytosol"/>
    <property type="evidence" value="ECO:0007669"/>
    <property type="project" value="Ensembl"/>
</dbReference>
<comment type="subunit">
    <text evidence="5">Component of the PeBoW complex, composed of BOP1, PES1 and WDR12. The complex is held together by BOP1, which interacts with PES1 via its N-terminal domain and with WDR12 via a high-affinity interaction between the seven-bladed beta-propeller domains of the 2 proteins. The PeBoW complex associates with the 66S pre-ribosome. The PeBoW complex also associates with DDX27, PES1 interacts directly with DDX27. Interacts with IRS1 and UBTF. May interact with MAP1B.</text>
</comment>
<dbReference type="FunFam" id="3.40.50.10190:FF:000002">
    <property type="entry name" value="Pescadillo homolog"/>
    <property type="match status" value="1"/>
</dbReference>
<dbReference type="GO" id="GO:0000466">
    <property type="term" value="P:maturation of 5.8S rRNA from tricistronic rRNA transcript (SSU-rRNA, 5.8S rRNA, LSU-rRNA)"/>
    <property type="evidence" value="ECO:0007669"/>
    <property type="project" value="UniProtKB-UniRule"/>
</dbReference>
<comment type="subunit">
    <text evidence="6">Component of the PeBoW complex, composed of BOP1, PES1 and WDR12. Within the PeBoW complex BOP1 interacts directly with PES1 and WDR12. The PeBoW complex also associates with the 66S pre-ribosome. Interacts with IRS1 and UBTF. May interact with MAP1B.</text>
</comment>
<dbReference type="SUPFAM" id="SSF52113">
    <property type="entry name" value="BRCT domain"/>
    <property type="match status" value="1"/>
</dbReference>
<dbReference type="SMART" id="SM00292">
    <property type="entry name" value="BRCT"/>
    <property type="match status" value="1"/>
</dbReference>
<dbReference type="InParanoid" id="G3VJG7"/>
<dbReference type="CTD" id="23481"/>
<dbReference type="Proteomes" id="UP000007648">
    <property type="component" value="Unassembled WGS sequence"/>
</dbReference>
<dbReference type="HAMAP" id="MF_03028">
    <property type="entry name" value="Pescadillo"/>
    <property type="match status" value="1"/>
</dbReference>
<dbReference type="OrthoDB" id="10264910at2759"/>
<evidence type="ECO:0000259" key="8">
    <source>
        <dbReference type="PROSITE" id="PS50172"/>
    </source>
</evidence>
<evidence type="ECO:0000256" key="6">
    <source>
        <dbReference type="HAMAP-Rule" id="MF_03028"/>
    </source>
</evidence>
<keyword evidence="3 6" id="KW-0539">Nucleus</keyword>
<reference evidence="9" key="2">
    <citation type="submission" date="2025-08" db="UniProtKB">
        <authorList>
            <consortium name="Ensembl"/>
        </authorList>
    </citation>
    <scope>IDENTIFICATION</scope>
</reference>
<feature type="compositionally biased region" description="Acidic residues" evidence="7">
    <location>
        <begin position="458"/>
        <end position="496"/>
    </location>
</feature>
<comment type="PTM">
    <text evidence="6">Sumoylated.</text>
</comment>
<dbReference type="GO" id="GO:0043021">
    <property type="term" value="F:ribonucleoprotein complex binding"/>
    <property type="evidence" value="ECO:0007669"/>
    <property type="project" value="UniProtKB-UniRule"/>
</dbReference>
<feature type="compositionally biased region" description="Basic and acidic residues" evidence="7">
    <location>
        <begin position="574"/>
        <end position="584"/>
    </location>
</feature>
<dbReference type="PANTHER" id="PTHR12221">
    <property type="entry name" value="PESCADILLO - RELATED"/>
    <property type="match status" value="1"/>
</dbReference>
<dbReference type="eggNOG" id="KOG2481">
    <property type="taxonomic scope" value="Eukaryota"/>
</dbReference>
<dbReference type="GeneTree" id="ENSGT00390000002626"/>
<dbReference type="Ensembl" id="ENSSHAT00000003358.2">
    <property type="protein sequence ID" value="ENSSHAP00000003322.2"/>
    <property type="gene ID" value="ENSSHAG00000002920.2"/>
</dbReference>
<evidence type="ECO:0000256" key="2">
    <source>
        <dbReference type="ARBA" id="ARBA00022552"/>
    </source>
</evidence>
<keyword evidence="10" id="KW-1185">Reference proteome</keyword>
<dbReference type="GO" id="GO:0003723">
    <property type="term" value="F:RNA binding"/>
    <property type="evidence" value="ECO:0007669"/>
    <property type="project" value="TreeGrafter"/>
</dbReference>
<dbReference type="GO" id="GO:0005694">
    <property type="term" value="C:chromosome"/>
    <property type="evidence" value="ECO:0007669"/>
    <property type="project" value="UniProtKB-SubCell"/>
</dbReference>
<feature type="region of interest" description="Disordered" evidence="7">
    <location>
        <begin position="568"/>
        <end position="592"/>
    </location>
</feature>
<dbReference type="GO" id="GO:0051726">
    <property type="term" value="P:regulation of cell cycle"/>
    <property type="evidence" value="ECO:0007669"/>
    <property type="project" value="Ensembl"/>
</dbReference>
<keyword evidence="2 6" id="KW-0698">rRNA processing</keyword>
<feature type="region of interest" description="Disordered" evidence="7">
    <location>
        <begin position="295"/>
        <end position="315"/>
    </location>
</feature>
<name>G3VJG7_SARHA</name>
<feature type="domain" description="BRCT" evidence="8">
    <location>
        <begin position="323"/>
        <end position="416"/>
    </location>
</feature>
<evidence type="ECO:0000256" key="1">
    <source>
        <dbReference type="ARBA" id="ARBA00022517"/>
    </source>
</evidence>
<proteinExistence type="inferred from homology"/>
<comment type="function">
    <text evidence="4 6">Component of the PeBoW complex, which is required for maturation of 28S and 5.8S ribosomal RNAs and formation of the 60S ribosome.</text>
</comment>
<dbReference type="STRING" id="9305.ENSSHAP00000003322"/>
<dbReference type="GO" id="GO:0070545">
    <property type="term" value="C:PeBoW complex"/>
    <property type="evidence" value="ECO:0007669"/>
    <property type="project" value="Ensembl"/>
</dbReference>
<comment type="subcellular location">
    <subcellularLocation>
        <location evidence="6">Nucleus</location>
        <location evidence="6">Nucleolus</location>
    </subcellularLocation>
    <subcellularLocation>
        <location evidence="6">Nucleus</location>
        <location evidence="6">Nucleoplasm</location>
    </subcellularLocation>
    <subcellularLocation>
        <location evidence="6">Chromosome</location>
    </subcellularLocation>
    <text evidence="6">Appears to localize to the periphery of metaphase chromosomes during mitosis and to the prenucleolar bodies that form in mitotic cells prior to the actual nucleoli.</text>
</comment>
<evidence type="ECO:0000313" key="10">
    <source>
        <dbReference type="Proteomes" id="UP000007648"/>
    </source>
</evidence>
<dbReference type="InterPro" id="IPR010613">
    <property type="entry name" value="PES"/>
</dbReference>
<dbReference type="InterPro" id="IPR001357">
    <property type="entry name" value="BRCT_dom"/>
</dbReference>
<feature type="compositionally biased region" description="Acidic residues" evidence="7">
    <location>
        <begin position="295"/>
        <end position="311"/>
    </location>
</feature>
<reference evidence="9 10" key="1">
    <citation type="journal article" date="2011" name="Proc. Natl. Acad. Sci. U.S.A.">
        <title>Genetic diversity and population structure of the endangered marsupial Sarcophilus harrisii (Tasmanian devil).</title>
        <authorList>
            <person name="Miller W."/>
            <person name="Hayes V.M."/>
            <person name="Ratan A."/>
            <person name="Petersen D.C."/>
            <person name="Wittekindt N.E."/>
            <person name="Miller J."/>
            <person name="Walenz B."/>
            <person name="Knight J."/>
            <person name="Qi J."/>
            <person name="Zhao F."/>
            <person name="Wang Q."/>
            <person name="Bedoya-Reina O.C."/>
            <person name="Katiyar N."/>
            <person name="Tomsho L.P."/>
            <person name="Kasson L.M."/>
            <person name="Hardie R.A."/>
            <person name="Woodbridge P."/>
            <person name="Tindall E.A."/>
            <person name="Bertelsen M.F."/>
            <person name="Dixon D."/>
            <person name="Pyecroft S."/>
            <person name="Helgen K.M."/>
            <person name="Lesk A.M."/>
            <person name="Pringle T.H."/>
            <person name="Patterson N."/>
            <person name="Zhang Y."/>
            <person name="Kreiss A."/>
            <person name="Woods G.M."/>
            <person name="Jones M.E."/>
            <person name="Schuster S.C."/>
        </authorList>
    </citation>
    <scope>NUCLEOTIDE SEQUENCE [LARGE SCALE GENOMIC DNA]</scope>
</reference>
<keyword evidence="1 6" id="KW-0690">Ribosome biogenesis</keyword>